<keyword evidence="3" id="KW-1185">Reference proteome</keyword>
<feature type="transmembrane region" description="Helical" evidence="1">
    <location>
        <begin position="111"/>
        <end position="129"/>
    </location>
</feature>
<feature type="transmembrane region" description="Helical" evidence="1">
    <location>
        <begin position="29"/>
        <end position="51"/>
    </location>
</feature>
<proteinExistence type="predicted"/>
<evidence type="ECO:0000313" key="3">
    <source>
        <dbReference type="Proteomes" id="UP000198345"/>
    </source>
</evidence>
<evidence type="ECO:0000256" key="1">
    <source>
        <dbReference type="SAM" id="Phobius"/>
    </source>
</evidence>
<dbReference type="AlphaFoldDB" id="A0A226GZC4"/>
<keyword evidence="1" id="KW-1133">Transmembrane helix</keyword>
<dbReference type="EMBL" id="MUGW01000035">
    <property type="protein sequence ID" value="OXA87407.1"/>
    <property type="molecule type" value="Genomic_DNA"/>
</dbReference>
<reference evidence="2 3" key="1">
    <citation type="submission" date="2016-11" db="EMBL/GenBank/DDBJ databases">
        <title>Whole genomes of Flavobacteriaceae.</title>
        <authorList>
            <person name="Stine C."/>
            <person name="Li C."/>
            <person name="Tadesse D."/>
        </authorList>
    </citation>
    <scope>NUCLEOTIDE SEQUENCE [LARGE SCALE GENOMIC DNA]</scope>
    <source>
        <strain evidence="2 3">DSM 18292</strain>
    </source>
</reference>
<protein>
    <submittedName>
        <fullName evidence="2">Uncharacterized protein</fullName>
    </submittedName>
</protein>
<keyword evidence="1" id="KW-0472">Membrane</keyword>
<comment type="caution">
    <text evidence="2">The sequence shown here is derived from an EMBL/GenBank/DDBJ whole genome shotgun (WGS) entry which is preliminary data.</text>
</comment>
<keyword evidence="1" id="KW-0812">Transmembrane</keyword>
<name>A0A226GZC4_9FLAO</name>
<accession>A0A226GZC4</accession>
<evidence type="ECO:0000313" key="2">
    <source>
        <dbReference type="EMBL" id="OXA87407.1"/>
    </source>
</evidence>
<organism evidence="2 3">
    <name type="scientific">Flavobacterium hercynium</name>
    <dbReference type="NCBI Taxonomy" id="387094"/>
    <lineage>
        <taxon>Bacteria</taxon>
        <taxon>Pseudomonadati</taxon>
        <taxon>Bacteroidota</taxon>
        <taxon>Flavobacteriia</taxon>
        <taxon>Flavobacteriales</taxon>
        <taxon>Flavobacteriaceae</taxon>
        <taxon>Flavobacterium</taxon>
    </lineage>
</organism>
<feature type="transmembrane region" description="Helical" evidence="1">
    <location>
        <begin position="71"/>
        <end position="90"/>
    </location>
</feature>
<sequence>MISIYYKICVDTIIKSKTTNNGNWKFSTILFLSAFLSLIFMSITISLKSFFPEYVNYSLFSDNRIKKSLDIKLEAIILYLVPSLVINYFLIIYNKRYEKLLFNYKPSNGKYMIRFIIFSLILFLISIFIS</sequence>
<gene>
    <name evidence="2" type="ORF">B0A66_16590</name>
</gene>
<dbReference type="Proteomes" id="UP000198345">
    <property type="component" value="Unassembled WGS sequence"/>
</dbReference>